<dbReference type="Proteomes" id="UP000430404">
    <property type="component" value="Unassembled WGS sequence"/>
</dbReference>
<organism evidence="1 2">
    <name type="scientific">Acinetobacter proteolyticus</name>
    <dbReference type="NCBI Taxonomy" id="1776741"/>
    <lineage>
        <taxon>Bacteria</taxon>
        <taxon>Pseudomonadati</taxon>
        <taxon>Pseudomonadota</taxon>
        <taxon>Gammaproteobacteria</taxon>
        <taxon>Moraxellales</taxon>
        <taxon>Moraxellaceae</taxon>
        <taxon>Acinetobacter</taxon>
    </lineage>
</organism>
<reference evidence="1 2" key="1">
    <citation type="submission" date="2019-10" db="EMBL/GenBank/DDBJ databases">
        <authorList>
            <person name="Karimi E."/>
        </authorList>
    </citation>
    <scope>NUCLEOTIDE SEQUENCE [LARGE SCALE GENOMIC DNA]</scope>
    <source>
        <strain evidence="1">Acinetobacter sp. 8BE</strain>
    </source>
</reference>
<dbReference type="EMBL" id="CABWKZ010000021">
    <property type="protein sequence ID" value="VXA56215.1"/>
    <property type="molecule type" value="Genomic_DNA"/>
</dbReference>
<sequence>MDFDEYEAPLQDKSGRIHLTKIRDMIKGSMDATITSHERFTHL</sequence>
<evidence type="ECO:0000313" key="1">
    <source>
        <dbReference type="EMBL" id="VXA56215.1"/>
    </source>
</evidence>
<proteinExistence type="predicted"/>
<gene>
    <name evidence="1" type="ORF">ACI8B_280139</name>
</gene>
<accession>A0A653K625</accession>
<evidence type="ECO:0000313" key="2">
    <source>
        <dbReference type="Proteomes" id="UP000430404"/>
    </source>
</evidence>
<protein>
    <submittedName>
        <fullName evidence="1">Uncharacterized protein</fullName>
    </submittedName>
</protein>
<name>A0A653K625_9GAMM</name>
<dbReference type="AlphaFoldDB" id="A0A653K625"/>